<accession>A0A0A9F5F5</accession>
<reference evidence="1" key="2">
    <citation type="journal article" date="2015" name="Data Brief">
        <title>Shoot transcriptome of the giant reed, Arundo donax.</title>
        <authorList>
            <person name="Barrero R.A."/>
            <person name="Guerrero F.D."/>
            <person name="Moolhuijzen P."/>
            <person name="Goolsby J.A."/>
            <person name="Tidwell J."/>
            <person name="Bellgard S.E."/>
            <person name="Bellgard M.I."/>
        </authorList>
    </citation>
    <scope>NUCLEOTIDE SEQUENCE</scope>
    <source>
        <tissue evidence="1">Shoot tissue taken approximately 20 cm above the soil surface</tissue>
    </source>
</reference>
<organism evidence="1">
    <name type="scientific">Arundo donax</name>
    <name type="common">Giant reed</name>
    <name type="synonym">Donax arundinaceus</name>
    <dbReference type="NCBI Taxonomy" id="35708"/>
    <lineage>
        <taxon>Eukaryota</taxon>
        <taxon>Viridiplantae</taxon>
        <taxon>Streptophyta</taxon>
        <taxon>Embryophyta</taxon>
        <taxon>Tracheophyta</taxon>
        <taxon>Spermatophyta</taxon>
        <taxon>Magnoliopsida</taxon>
        <taxon>Liliopsida</taxon>
        <taxon>Poales</taxon>
        <taxon>Poaceae</taxon>
        <taxon>PACMAD clade</taxon>
        <taxon>Arundinoideae</taxon>
        <taxon>Arundineae</taxon>
        <taxon>Arundo</taxon>
    </lineage>
</organism>
<dbReference type="AlphaFoldDB" id="A0A0A9F5F5"/>
<protein>
    <submittedName>
        <fullName evidence="1">Uncharacterized protein</fullName>
    </submittedName>
</protein>
<dbReference type="EMBL" id="GBRH01191452">
    <property type="protein sequence ID" value="JAE06444.1"/>
    <property type="molecule type" value="Transcribed_RNA"/>
</dbReference>
<name>A0A0A9F5F5_ARUDO</name>
<reference evidence="1" key="1">
    <citation type="submission" date="2014-09" db="EMBL/GenBank/DDBJ databases">
        <authorList>
            <person name="Magalhaes I.L.F."/>
            <person name="Oliveira U."/>
            <person name="Santos F.R."/>
            <person name="Vidigal T.H.D.A."/>
            <person name="Brescovit A.D."/>
            <person name="Santos A.J."/>
        </authorList>
    </citation>
    <scope>NUCLEOTIDE SEQUENCE</scope>
    <source>
        <tissue evidence="1">Shoot tissue taken approximately 20 cm above the soil surface</tissue>
    </source>
</reference>
<evidence type="ECO:0000313" key="1">
    <source>
        <dbReference type="EMBL" id="JAE06444.1"/>
    </source>
</evidence>
<sequence>MVFASLGGLVQPCGWLVRWRRRVVLQMLLPTRPCCIPFAGVEDGVTQEQCWIRCQRRA</sequence>
<proteinExistence type="predicted"/>